<feature type="coiled-coil region" evidence="1">
    <location>
        <begin position="26"/>
        <end position="60"/>
    </location>
</feature>
<protein>
    <recommendedName>
        <fullName evidence="3">RNA polymerase sigma-70 region 4 domain-containing protein</fullName>
    </recommendedName>
</protein>
<dbReference type="InterPro" id="IPR010861">
    <property type="entry name" value="DUF1492"/>
</dbReference>
<evidence type="ECO:0000256" key="1">
    <source>
        <dbReference type="SAM" id="Coils"/>
    </source>
</evidence>
<dbReference type="AlphaFoldDB" id="A0A645J431"/>
<reference evidence="2" key="1">
    <citation type="submission" date="2019-08" db="EMBL/GenBank/DDBJ databases">
        <authorList>
            <person name="Kucharzyk K."/>
            <person name="Murdoch R.W."/>
            <person name="Higgins S."/>
            <person name="Loffler F."/>
        </authorList>
    </citation>
    <scope>NUCLEOTIDE SEQUENCE</scope>
</reference>
<evidence type="ECO:0000313" key="2">
    <source>
        <dbReference type="EMBL" id="MPN57449.1"/>
    </source>
</evidence>
<gene>
    <name evidence="2" type="ORF">SDC9_205143</name>
</gene>
<accession>A0A645J431</accession>
<organism evidence="2">
    <name type="scientific">bioreactor metagenome</name>
    <dbReference type="NCBI Taxonomy" id="1076179"/>
    <lineage>
        <taxon>unclassified sequences</taxon>
        <taxon>metagenomes</taxon>
        <taxon>ecological metagenomes</taxon>
    </lineage>
</organism>
<sequence>MDRLRALSRKSTVSYGGERVSRTRNVASMEDTIIRLMEAEERLNREIDRFVDTKREIQQTIDLVADADCRLLLEFRYLAMKRWIDVAGEMNICRAYANRLHDKALAMVDTVLRTRSVLKDEKSTVRA</sequence>
<dbReference type="EMBL" id="VSSQ01128984">
    <property type="protein sequence ID" value="MPN57449.1"/>
    <property type="molecule type" value="Genomic_DNA"/>
</dbReference>
<comment type="caution">
    <text evidence="2">The sequence shown here is derived from an EMBL/GenBank/DDBJ whole genome shotgun (WGS) entry which is preliminary data.</text>
</comment>
<name>A0A645J431_9ZZZZ</name>
<dbReference type="Pfam" id="PF07374">
    <property type="entry name" value="DUF1492"/>
    <property type="match status" value="1"/>
</dbReference>
<evidence type="ECO:0008006" key="3">
    <source>
        <dbReference type="Google" id="ProtNLM"/>
    </source>
</evidence>
<keyword evidence="1" id="KW-0175">Coiled coil</keyword>
<proteinExistence type="predicted"/>